<dbReference type="Gene3D" id="3.60.70.12">
    <property type="entry name" value="L-amino peptidase D-ALA esterase/amidase"/>
    <property type="match status" value="1"/>
</dbReference>
<evidence type="ECO:0000313" key="2">
    <source>
        <dbReference type="EMBL" id="EFE27946.1"/>
    </source>
</evidence>
<dbReference type="PANTHER" id="PTHR36512:SF3">
    <property type="entry name" value="BLR5678 PROTEIN"/>
    <property type="match status" value="1"/>
</dbReference>
<dbReference type="STRING" id="546269.HMPREF0389_01198"/>
<dbReference type="Proteomes" id="UP000007468">
    <property type="component" value="Chromosome"/>
</dbReference>
<comment type="similarity">
    <text evidence="1">Belongs to the peptidase S58 family.</text>
</comment>
<dbReference type="AlphaFoldDB" id="D6GSW1"/>
<keyword evidence="3" id="KW-1185">Reference proteome</keyword>
<accession>D6GSW1</accession>
<dbReference type="Pfam" id="PF03576">
    <property type="entry name" value="Peptidase_S58"/>
    <property type="match status" value="1"/>
</dbReference>
<sequence>MKKKITVEGFEIGTKENHQALTGVSVILAKEGAIAGCCVKGSAPGTRETDLLKSEKTVEQVHSIVLSGGSAFGLESTCGVMNYLEEMGVGFDVGVAKVPIVCGAVLFDLAVGDPNIRPDKEMGYLAAKKASTEIFIGNSGAGCGATVGKLRGFDTMMKGGTGYVEICLERGLKVGAYVCVNACGEVYEGETILAGALNDDKTEIISSHQLMLEGAERDLSGKNTTIGCILTNAKLTKTECNKVAEVAHNGYALSIRPIHTSMDGDTIFTLASGIAEANLDTVCYLAQEAMKLSVIDAIKSAESVQNIPSYRSTHSISE</sequence>
<dbReference type="PATRIC" id="fig|546269.5.peg.1820"/>
<dbReference type="RefSeq" id="WP_014263244.1">
    <property type="nucleotide sequence ID" value="NC_016630.1"/>
</dbReference>
<proteinExistence type="inferred from homology"/>
<evidence type="ECO:0000256" key="1">
    <source>
        <dbReference type="ARBA" id="ARBA00007068"/>
    </source>
</evidence>
<dbReference type="SUPFAM" id="SSF56266">
    <property type="entry name" value="DmpA/ArgJ-like"/>
    <property type="match status" value="1"/>
</dbReference>
<protein>
    <submittedName>
        <fullName evidence="2">Peptidase family T4</fullName>
    </submittedName>
</protein>
<dbReference type="GO" id="GO:0004177">
    <property type="term" value="F:aminopeptidase activity"/>
    <property type="evidence" value="ECO:0007669"/>
    <property type="project" value="TreeGrafter"/>
</dbReference>
<dbReference type="InterPro" id="IPR016117">
    <property type="entry name" value="ArgJ-like_dom_sf"/>
</dbReference>
<dbReference type="OrthoDB" id="9808347at2"/>
<dbReference type="PANTHER" id="PTHR36512">
    <property type="entry name" value="D-AMINOPEPTIDASE"/>
    <property type="match status" value="1"/>
</dbReference>
<evidence type="ECO:0000313" key="3">
    <source>
        <dbReference type="Proteomes" id="UP000007468"/>
    </source>
</evidence>
<dbReference type="EMBL" id="CP002390">
    <property type="protein sequence ID" value="EFE27946.1"/>
    <property type="molecule type" value="Genomic_DNA"/>
</dbReference>
<dbReference type="KEGG" id="faa:HMPREF0389_01198"/>
<dbReference type="MEROPS" id="P01.101"/>
<dbReference type="InterPro" id="IPR005321">
    <property type="entry name" value="Peptidase_S58_DmpA"/>
</dbReference>
<gene>
    <name evidence="2" type="ordered locus">HMPREF0389_01198</name>
</gene>
<name>D6GSW1_FILAD</name>
<organism evidence="2 3">
    <name type="scientific">Filifactor alocis (strain ATCC 35896 / CCUG 47790 / D40 B5)</name>
    <name type="common">Fusobacterium alocis</name>
    <dbReference type="NCBI Taxonomy" id="546269"/>
    <lineage>
        <taxon>Bacteria</taxon>
        <taxon>Bacillati</taxon>
        <taxon>Bacillota</taxon>
        <taxon>Clostridia</taxon>
        <taxon>Peptostreptococcales</taxon>
        <taxon>Filifactoraceae</taxon>
        <taxon>Filifactor</taxon>
    </lineage>
</organism>
<dbReference type="CDD" id="cd02252">
    <property type="entry name" value="nylC_like"/>
    <property type="match status" value="1"/>
</dbReference>
<reference evidence="3" key="1">
    <citation type="submission" date="2010-12" db="EMBL/GenBank/DDBJ databases">
        <title>The genome sequence of Filifactor alocis strain ATCC 35896.</title>
        <authorList>
            <consortium name="The Broad Institute Genome Sequencing Platform"/>
            <person name="Ward D."/>
            <person name="Earl A."/>
            <person name="Feldgarden M."/>
            <person name="Young S.K."/>
            <person name="Gargeya S."/>
            <person name="Zeng Q."/>
            <person name="Alvarado L."/>
            <person name="Berlin A."/>
            <person name="Bochicchio J."/>
            <person name="Chapman S.B."/>
            <person name="Chen Z."/>
            <person name="Freedman E."/>
            <person name="Gellesch M."/>
            <person name="Goldberg J."/>
            <person name="Griggs A."/>
            <person name="Gujja S."/>
            <person name="Heilman E."/>
            <person name="Heiman D."/>
            <person name="Howarth C."/>
            <person name="Mehta T."/>
            <person name="Neiman D."/>
            <person name="Pearson M."/>
            <person name="Roberts A."/>
            <person name="Saif S."/>
            <person name="Shea T."/>
            <person name="Shenoy N."/>
            <person name="Sisk P."/>
            <person name="Stolte C."/>
            <person name="Sykes S."/>
            <person name="White J."/>
            <person name="Yandava C."/>
            <person name="Izard J."/>
            <person name="Blanton J.M."/>
            <person name="Baranova O.V."/>
            <person name="Tanner A.C."/>
            <person name="Dewhirst F.E."/>
            <person name="Haas B."/>
            <person name="Nusbaum C."/>
            <person name="Birren B."/>
        </authorList>
    </citation>
    <scope>NUCLEOTIDE SEQUENCE [LARGE SCALE GENOMIC DNA]</scope>
    <source>
        <strain evidence="3">ATCC 35896 / D40 B5</strain>
    </source>
</reference>
<dbReference type="eggNOG" id="COG3191">
    <property type="taxonomic scope" value="Bacteria"/>
</dbReference>